<feature type="compositionally biased region" description="Pro residues" evidence="3">
    <location>
        <begin position="82"/>
        <end position="92"/>
    </location>
</feature>
<evidence type="ECO:0000256" key="1">
    <source>
        <dbReference type="ARBA" id="ARBA00008563"/>
    </source>
</evidence>
<dbReference type="PANTHER" id="PTHR21349:SF0">
    <property type="entry name" value="LARGE RIBOSOMAL SUBUNIT PROTEIN BL21M"/>
    <property type="match status" value="1"/>
</dbReference>
<evidence type="ECO:0000313" key="5">
    <source>
        <dbReference type="Proteomes" id="UP001166286"/>
    </source>
</evidence>
<reference evidence="4" key="1">
    <citation type="submission" date="2023-03" db="EMBL/GenBank/DDBJ databases">
        <title>Complete genome of Cladonia borealis.</title>
        <authorList>
            <person name="Park H."/>
        </authorList>
    </citation>
    <scope>NUCLEOTIDE SEQUENCE</scope>
    <source>
        <strain evidence="4">ANT050790</strain>
    </source>
</reference>
<dbReference type="PANTHER" id="PTHR21349">
    <property type="entry name" value="50S RIBOSOMAL PROTEIN L21"/>
    <property type="match status" value="1"/>
</dbReference>
<dbReference type="InterPro" id="IPR028909">
    <property type="entry name" value="bL21-like"/>
</dbReference>
<keyword evidence="5" id="KW-1185">Reference proteome</keyword>
<gene>
    <name evidence="4" type="ORF">JMJ35_006593</name>
</gene>
<evidence type="ECO:0000313" key="4">
    <source>
        <dbReference type="EMBL" id="KAK0511041.1"/>
    </source>
</evidence>
<dbReference type="SUPFAM" id="SSF141091">
    <property type="entry name" value="L21p-like"/>
    <property type="match status" value="1"/>
</dbReference>
<comment type="similarity">
    <text evidence="1">Belongs to the bacterial ribosomal protein bL21 family.</text>
</comment>
<organism evidence="4 5">
    <name type="scientific">Cladonia borealis</name>
    <dbReference type="NCBI Taxonomy" id="184061"/>
    <lineage>
        <taxon>Eukaryota</taxon>
        <taxon>Fungi</taxon>
        <taxon>Dikarya</taxon>
        <taxon>Ascomycota</taxon>
        <taxon>Pezizomycotina</taxon>
        <taxon>Lecanoromycetes</taxon>
        <taxon>OSLEUM clade</taxon>
        <taxon>Lecanoromycetidae</taxon>
        <taxon>Lecanorales</taxon>
        <taxon>Lecanorineae</taxon>
        <taxon>Cladoniaceae</taxon>
        <taxon>Cladonia</taxon>
    </lineage>
</organism>
<evidence type="ECO:0000256" key="3">
    <source>
        <dbReference type="SAM" id="MobiDB-lite"/>
    </source>
</evidence>
<proteinExistence type="inferred from homology"/>
<sequence length="240" mass="26974">MFTRSLQRALHHVSSPSATTVPPAFLLPFRAHLTTTTTTTTTDPAPPSAAYNHQPQKHTPTYVTPSPPPPPSPQRQRHPQLPRSPLPPPTNPPNLHLLPLLAAQPPHYIVLHIHARSYLLTLGDTLRLPFHMPSAPPGTILRLNRATMLGSRDYTYRGDPWVDETRFLCRAVVVAVEGEPLRQVVKTVRRNRRVRIKKNKMQFTVLRITGLEVLPEGMKVQEEEVGEELEERDVGNEARG</sequence>
<dbReference type="Proteomes" id="UP001166286">
    <property type="component" value="Unassembled WGS sequence"/>
</dbReference>
<protein>
    <recommendedName>
        <fullName evidence="2">Large ribosomal subunit protein bL21m</fullName>
    </recommendedName>
</protein>
<comment type="caution">
    <text evidence="4">The sequence shown here is derived from an EMBL/GenBank/DDBJ whole genome shotgun (WGS) entry which is preliminary data.</text>
</comment>
<feature type="compositionally biased region" description="Polar residues" evidence="3">
    <location>
        <begin position="51"/>
        <end position="63"/>
    </location>
</feature>
<dbReference type="EMBL" id="JAFEKC020000014">
    <property type="protein sequence ID" value="KAK0511041.1"/>
    <property type="molecule type" value="Genomic_DNA"/>
</dbReference>
<dbReference type="AlphaFoldDB" id="A0AA39R078"/>
<evidence type="ECO:0000256" key="2">
    <source>
        <dbReference type="ARBA" id="ARBA00044129"/>
    </source>
</evidence>
<dbReference type="GO" id="GO:0003735">
    <property type="term" value="F:structural constituent of ribosome"/>
    <property type="evidence" value="ECO:0007669"/>
    <property type="project" value="TreeGrafter"/>
</dbReference>
<dbReference type="GO" id="GO:0005762">
    <property type="term" value="C:mitochondrial large ribosomal subunit"/>
    <property type="evidence" value="ECO:0007669"/>
    <property type="project" value="TreeGrafter"/>
</dbReference>
<feature type="region of interest" description="Disordered" evidence="3">
    <location>
        <begin position="37"/>
        <end position="92"/>
    </location>
</feature>
<name>A0AA39R078_9LECA</name>
<dbReference type="InterPro" id="IPR036164">
    <property type="entry name" value="bL21-like_sf"/>
</dbReference>
<accession>A0AA39R078</accession>
<dbReference type="Pfam" id="PF00829">
    <property type="entry name" value="Ribosomal_L21p"/>
    <property type="match status" value="1"/>
</dbReference>